<name>A0A196S6N4_BLAHN</name>
<reference evidence="1 2" key="1">
    <citation type="submission" date="2016-05" db="EMBL/GenBank/DDBJ databases">
        <title>Nuclear genome of Blastocystis sp. subtype 1 NandII.</title>
        <authorList>
            <person name="Gentekaki E."/>
            <person name="Curtis B."/>
            <person name="Stairs C."/>
            <person name="Eme L."/>
            <person name="Herman E."/>
            <person name="Klimes V."/>
            <person name="Arias M.C."/>
            <person name="Elias M."/>
            <person name="Hilliou F."/>
            <person name="Klute M."/>
            <person name="Malik S.-B."/>
            <person name="Pightling A."/>
            <person name="Rachubinski R."/>
            <person name="Salas D."/>
            <person name="Schlacht A."/>
            <person name="Suga H."/>
            <person name="Archibald J."/>
            <person name="Ball S.G."/>
            <person name="Clark G."/>
            <person name="Dacks J."/>
            <person name="Van Der Giezen M."/>
            <person name="Tsaousis A."/>
            <person name="Roger A."/>
        </authorList>
    </citation>
    <scope>NUCLEOTIDE SEQUENCE [LARGE SCALE GENOMIC DNA]</scope>
    <source>
        <strain evidence="2">ATCC 50177 / NandII</strain>
    </source>
</reference>
<organism evidence="1 2">
    <name type="scientific">Blastocystis sp. subtype 1 (strain ATCC 50177 / NandII)</name>
    <dbReference type="NCBI Taxonomy" id="478820"/>
    <lineage>
        <taxon>Eukaryota</taxon>
        <taxon>Sar</taxon>
        <taxon>Stramenopiles</taxon>
        <taxon>Bigyra</taxon>
        <taxon>Opalozoa</taxon>
        <taxon>Opalinata</taxon>
        <taxon>Blastocystidae</taxon>
        <taxon>Blastocystis</taxon>
    </lineage>
</organism>
<dbReference type="EMBL" id="LXWW01000580">
    <property type="protein sequence ID" value="OAO11727.1"/>
    <property type="molecule type" value="Genomic_DNA"/>
</dbReference>
<keyword evidence="2" id="KW-1185">Reference proteome</keyword>
<evidence type="ECO:0000313" key="1">
    <source>
        <dbReference type="EMBL" id="OAO11727.1"/>
    </source>
</evidence>
<dbReference type="AlphaFoldDB" id="A0A196S6N4"/>
<dbReference type="OrthoDB" id="9449012at2759"/>
<evidence type="ECO:0000313" key="2">
    <source>
        <dbReference type="Proteomes" id="UP000078348"/>
    </source>
</evidence>
<accession>A0A196S6N4</accession>
<protein>
    <submittedName>
        <fullName evidence="1">Uncharacterized protein</fullName>
    </submittedName>
</protein>
<gene>
    <name evidence="1" type="ORF">AV274_6562</name>
</gene>
<dbReference type="Proteomes" id="UP000078348">
    <property type="component" value="Unassembled WGS sequence"/>
</dbReference>
<comment type="caution">
    <text evidence="1">The sequence shown here is derived from an EMBL/GenBank/DDBJ whole genome shotgun (WGS) entry which is preliminary data.</text>
</comment>
<proteinExistence type="predicted"/>
<sequence>MPKSIVCFMVDTSAHMNQMTYSKSTMFSIVQEISVNIASLCTPDIPIVIFTGESTDDIHFYDCNSATQKLRSLQALGVVPCKDLVCNSVNRMNQYILEHKFETRGRGRFRQFTCPIYYILLTSALVVMNGGSSFDFSSFGCSLSPLRWNMQFNAYVVYSPAFFNNTPLDISSSKLFALCNSTDGQLVVVDSTMTGLSCTNALFVKSQRVNDKLLETLIPLRPIILVTIQNNYLPAGLKGPGSRISNHITVSPAAISIPIPLVAKGDGSAKSPDVLLGDYFREEQYTHSFFPYPEQGSPRPAVPSFHLVCTRDVVPVDVVINTLDTEGVPHDVIEDQVTDFGEGVKSDIKLFAFILQSCVKQMDDVHAYLLGEDNHVYGVCLDMGENAFKIVFFPPDFPQFVHMMRAKDVQKILSWLQTVPLEYVHIYYAYLKRHSVSIPFPCPPLPERDDC</sequence>